<evidence type="ECO:0000256" key="3">
    <source>
        <dbReference type="ARBA" id="ARBA00004496"/>
    </source>
</evidence>
<keyword evidence="19" id="KW-0539">Nucleus</keyword>
<accession>L5JY75</accession>
<dbReference type="SUPFAM" id="SSF57850">
    <property type="entry name" value="RING/U-box"/>
    <property type="match status" value="1"/>
</dbReference>
<dbReference type="InterPro" id="IPR051438">
    <property type="entry name" value="RNF_E3_ubiq-protein_ligase"/>
</dbReference>
<proteinExistence type="predicted"/>
<keyword evidence="8" id="KW-0217">Developmental protein</keyword>
<feature type="domain" description="RING-type" evidence="24">
    <location>
        <begin position="29"/>
        <end position="68"/>
    </location>
</feature>
<dbReference type="GO" id="GO:0000209">
    <property type="term" value="P:protein polyubiquitination"/>
    <property type="evidence" value="ECO:0007669"/>
    <property type="project" value="TreeGrafter"/>
</dbReference>
<dbReference type="PANTHER" id="PTHR46016:SF3">
    <property type="entry name" value="E3 UBIQUITIN-PROTEIN LIGASE RNF114"/>
    <property type="match status" value="1"/>
</dbReference>
<dbReference type="AlphaFoldDB" id="L5JY75"/>
<dbReference type="InterPro" id="IPR027370">
    <property type="entry name" value="Znf-RING_euk"/>
</dbReference>
<evidence type="ECO:0000256" key="11">
    <source>
        <dbReference type="ARBA" id="ARBA00022723"/>
    </source>
</evidence>
<evidence type="ECO:0000256" key="8">
    <source>
        <dbReference type="ARBA" id="ARBA00022473"/>
    </source>
</evidence>
<evidence type="ECO:0000313" key="27">
    <source>
        <dbReference type="Proteomes" id="UP000010552"/>
    </source>
</evidence>
<evidence type="ECO:0000256" key="7">
    <source>
        <dbReference type="ARBA" id="ARBA00014143"/>
    </source>
</evidence>
<evidence type="ECO:0000256" key="19">
    <source>
        <dbReference type="ARBA" id="ARBA00023242"/>
    </source>
</evidence>
<evidence type="ECO:0000256" key="10">
    <source>
        <dbReference type="ARBA" id="ARBA00022679"/>
    </source>
</evidence>
<dbReference type="GO" id="GO:0006511">
    <property type="term" value="P:ubiquitin-dependent protein catabolic process"/>
    <property type="evidence" value="ECO:0007669"/>
    <property type="project" value="TreeGrafter"/>
</dbReference>
<evidence type="ECO:0000256" key="9">
    <source>
        <dbReference type="ARBA" id="ARBA00022490"/>
    </source>
</evidence>
<dbReference type="FunCoup" id="L5JY75">
    <property type="interactions" value="2596"/>
</dbReference>
<dbReference type="SMART" id="SM00184">
    <property type="entry name" value="RING"/>
    <property type="match status" value="1"/>
</dbReference>
<dbReference type="Pfam" id="PF18574">
    <property type="entry name" value="zf_C2HC_14"/>
    <property type="match status" value="1"/>
</dbReference>
<evidence type="ECO:0000256" key="18">
    <source>
        <dbReference type="ARBA" id="ARBA00022990"/>
    </source>
</evidence>
<dbReference type="InterPro" id="IPR008598">
    <property type="entry name" value="Di19_Zn-bd"/>
</dbReference>
<dbReference type="Pfam" id="PF13445">
    <property type="entry name" value="zf-RING_UBOX"/>
    <property type="match status" value="1"/>
</dbReference>
<comment type="catalytic activity">
    <reaction evidence="1">
        <text>S-ubiquitinyl-[E2 ubiquitin-conjugating enzyme]-L-cysteine + [acceptor protein]-L-lysine = [E2 ubiquitin-conjugating enzyme]-L-cysteine + N(6)-ubiquitinyl-[acceptor protein]-L-lysine.</text>
        <dbReference type="EC" id="2.3.2.27"/>
    </reaction>
</comment>
<keyword evidence="18" id="KW-0007">Acetylation</keyword>
<reference evidence="27" key="1">
    <citation type="journal article" date="2013" name="Science">
        <title>Comparative analysis of bat genomes provides insight into the evolution of flight and immunity.</title>
        <authorList>
            <person name="Zhang G."/>
            <person name="Cowled C."/>
            <person name="Shi Z."/>
            <person name="Huang Z."/>
            <person name="Bishop-Lilly K.A."/>
            <person name="Fang X."/>
            <person name="Wynne J.W."/>
            <person name="Xiong Z."/>
            <person name="Baker M.L."/>
            <person name="Zhao W."/>
            <person name="Tachedjian M."/>
            <person name="Zhu Y."/>
            <person name="Zhou P."/>
            <person name="Jiang X."/>
            <person name="Ng J."/>
            <person name="Yang L."/>
            <person name="Wu L."/>
            <person name="Xiao J."/>
            <person name="Feng Y."/>
            <person name="Chen Y."/>
            <person name="Sun X."/>
            <person name="Zhang Y."/>
            <person name="Marsh G.A."/>
            <person name="Crameri G."/>
            <person name="Broder C.C."/>
            <person name="Frey K.G."/>
            <person name="Wang L.F."/>
            <person name="Wang J."/>
        </authorList>
    </citation>
    <scope>NUCLEOTIDE SEQUENCE [LARGE SCALE GENOMIC DNA]</scope>
</reference>
<dbReference type="InterPro" id="IPR034734">
    <property type="entry name" value="ZF_C2HC_RNF"/>
</dbReference>
<dbReference type="Pfam" id="PF05605">
    <property type="entry name" value="zf-Di19"/>
    <property type="match status" value="1"/>
</dbReference>
<evidence type="ECO:0000256" key="20">
    <source>
        <dbReference type="ARBA" id="ARBA00030438"/>
    </source>
</evidence>
<dbReference type="GO" id="GO:0005634">
    <property type="term" value="C:nucleus"/>
    <property type="evidence" value="ECO:0007669"/>
    <property type="project" value="UniProtKB-SubCell"/>
</dbReference>
<evidence type="ECO:0000256" key="12">
    <source>
        <dbReference type="ARBA" id="ARBA00022771"/>
    </source>
</evidence>
<keyword evidence="9" id="KW-0963">Cytoplasm</keyword>
<evidence type="ECO:0000256" key="13">
    <source>
        <dbReference type="ARBA" id="ARBA00022782"/>
    </source>
</evidence>
<dbReference type="PROSITE" id="PS50089">
    <property type="entry name" value="ZF_RING_2"/>
    <property type="match status" value="1"/>
</dbReference>
<dbReference type="GO" id="GO:0005737">
    <property type="term" value="C:cytoplasm"/>
    <property type="evidence" value="ECO:0007669"/>
    <property type="project" value="UniProtKB-SubCell"/>
</dbReference>
<keyword evidence="13" id="KW-0221">Differentiation</keyword>
<comment type="subcellular location">
    <subcellularLocation>
        <location evidence="3">Cytoplasm</location>
    </subcellularLocation>
    <subcellularLocation>
        <location evidence="2">Nucleus</location>
    </subcellularLocation>
</comment>
<evidence type="ECO:0000313" key="26">
    <source>
        <dbReference type="EMBL" id="ELK04285.1"/>
    </source>
</evidence>
<organism evidence="26 27">
    <name type="scientific">Pteropus alecto</name>
    <name type="common">Black flying fox</name>
    <dbReference type="NCBI Taxonomy" id="9402"/>
    <lineage>
        <taxon>Eukaryota</taxon>
        <taxon>Metazoa</taxon>
        <taxon>Chordata</taxon>
        <taxon>Craniata</taxon>
        <taxon>Vertebrata</taxon>
        <taxon>Euteleostomi</taxon>
        <taxon>Mammalia</taxon>
        <taxon>Eutheria</taxon>
        <taxon>Laurasiatheria</taxon>
        <taxon>Chiroptera</taxon>
        <taxon>Yinpterochiroptera</taxon>
        <taxon>Pteropodoidea</taxon>
        <taxon>Pteropodidae</taxon>
        <taxon>Pteropodinae</taxon>
        <taxon>Pteropus</taxon>
    </lineage>
</organism>
<dbReference type="STRING" id="9402.L5JY75"/>
<dbReference type="Proteomes" id="UP000010552">
    <property type="component" value="Unassembled WGS sequence"/>
</dbReference>
<keyword evidence="27" id="KW-1185">Reference proteome</keyword>
<dbReference type="PANTHER" id="PTHR46016">
    <property type="entry name" value="ZINC FINGER, RING/FYVE/PHD-TYPE"/>
    <property type="match status" value="1"/>
</dbReference>
<evidence type="ECO:0000256" key="5">
    <source>
        <dbReference type="ARBA" id="ARBA00011624"/>
    </source>
</evidence>
<dbReference type="InterPro" id="IPR017907">
    <property type="entry name" value="Znf_RING_CS"/>
</dbReference>
<keyword evidence="10" id="KW-0808">Transferase</keyword>
<dbReference type="InParanoid" id="L5JY75"/>
<keyword evidence="11" id="KW-0479">Metal-binding</keyword>
<dbReference type="InterPro" id="IPR001841">
    <property type="entry name" value="Znf_RING"/>
</dbReference>
<dbReference type="EMBL" id="KB031072">
    <property type="protein sequence ID" value="ELK04285.1"/>
    <property type="molecule type" value="Genomic_DNA"/>
</dbReference>
<dbReference type="InterPro" id="IPR013083">
    <property type="entry name" value="Znf_RING/FYVE/PHD"/>
</dbReference>
<dbReference type="GO" id="GO:0061630">
    <property type="term" value="F:ubiquitin protein ligase activity"/>
    <property type="evidence" value="ECO:0007669"/>
    <property type="project" value="UniProtKB-EC"/>
</dbReference>
<comment type="pathway">
    <text evidence="4">Protein modification; protein ubiquitination.</text>
</comment>
<evidence type="ECO:0000256" key="1">
    <source>
        <dbReference type="ARBA" id="ARBA00000900"/>
    </source>
</evidence>
<dbReference type="GO" id="GO:0008270">
    <property type="term" value="F:zinc ion binding"/>
    <property type="evidence" value="ECO:0007669"/>
    <property type="project" value="UniProtKB-KW"/>
</dbReference>
<dbReference type="GO" id="GO:0007283">
    <property type="term" value="P:spermatogenesis"/>
    <property type="evidence" value="ECO:0007669"/>
    <property type="project" value="UniProtKB-KW"/>
</dbReference>
<evidence type="ECO:0000256" key="2">
    <source>
        <dbReference type="ARBA" id="ARBA00004123"/>
    </source>
</evidence>
<gene>
    <name evidence="26" type="ORF">PAL_GLEAN10024467</name>
</gene>
<keyword evidence="15" id="KW-0862">Zinc</keyword>
<evidence type="ECO:0000256" key="6">
    <source>
        <dbReference type="ARBA" id="ARBA00012483"/>
    </source>
</evidence>
<evidence type="ECO:0000256" key="14">
    <source>
        <dbReference type="ARBA" id="ARBA00022786"/>
    </source>
</evidence>
<dbReference type="CDD" id="cd16540">
    <property type="entry name" value="RING-HC_RNF114"/>
    <property type="match status" value="1"/>
</dbReference>
<sequence>MAAQQQDREGGAQLAGRAAEPDPLSRFTCPVCLEVYEKPVRVLCGHVFCSACLQECLKPKKPVCGVCRSPLAPGDRAVELERQIESTETSCHGCRKNFFLSKIRAHVATCSKYQNYIMEGVKATTKDASLQPRNVPNRYTFPCPYCPEKNFDQEGLVEHCKISHSTDTKSVVCPICASMPWGDPNYRSANFMEHVQRRHQFSYDTFVAPPLSFVIDVMSSLERQLCRLYSRARKWPEPSLHGVHEDELDYDVDEEDMMNQVLQRSIIDQ</sequence>
<keyword evidence="12 23" id="KW-0863">Zinc-finger</keyword>
<feature type="domain" description="C2HC RNF-type" evidence="25">
    <location>
        <begin position="91"/>
        <end position="110"/>
    </location>
</feature>
<comment type="subunit">
    <text evidence="5">Interacts with XAF1, the interaction increases XAF1 stability and proapoptotic effects, and may regulate IFN signaling.</text>
</comment>
<dbReference type="InterPro" id="IPR042716">
    <property type="entry name" value="RNF114_RING-HC"/>
</dbReference>
<dbReference type="EC" id="2.3.2.27" evidence="6"/>
<evidence type="ECO:0000256" key="4">
    <source>
        <dbReference type="ARBA" id="ARBA00004906"/>
    </source>
</evidence>
<keyword evidence="16" id="KW-0832">Ubl conjugation</keyword>
<evidence type="ECO:0000256" key="23">
    <source>
        <dbReference type="PROSITE-ProRule" id="PRU00175"/>
    </source>
</evidence>
<evidence type="ECO:0000256" key="17">
    <source>
        <dbReference type="ARBA" id="ARBA00022871"/>
    </source>
</evidence>
<dbReference type="Gene3D" id="3.30.40.10">
    <property type="entry name" value="Zinc/RING finger domain, C3HC4 (zinc finger)"/>
    <property type="match status" value="1"/>
</dbReference>
<keyword evidence="14" id="KW-0833">Ubl conjugation pathway</keyword>
<dbReference type="GO" id="GO:0030154">
    <property type="term" value="P:cell differentiation"/>
    <property type="evidence" value="ECO:0007669"/>
    <property type="project" value="UniProtKB-KW"/>
</dbReference>
<evidence type="ECO:0000256" key="22">
    <source>
        <dbReference type="ARBA" id="ARBA00033455"/>
    </source>
</evidence>
<evidence type="ECO:0000259" key="25">
    <source>
        <dbReference type="PROSITE" id="PS51803"/>
    </source>
</evidence>
<dbReference type="UniPathway" id="UPA00143"/>
<dbReference type="PROSITE" id="PS00518">
    <property type="entry name" value="ZF_RING_1"/>
    <property type="match status" value="1"/>
</dbReference>
<name>L5JY75_PTEAL</name>
<dbReference type="PROSITE" id="PS51803">
    <property type="entry name" value="ZF_C2HC_RNF"/>
    <property type="match status" value="1"/>
</dbReference>
<protein>
    <recommendedName>
        <fullName evidence="7">E3 ubiquitin-protein ligase RNF114</fullName>
        <ecNumber evidence="6">2.3.2.27</ecNumber>
    </recommendedName>
    <alternativeName>
        <fullName evidence="21">RING finger protein 114</fullName>
    </alternativeName>
    <alternativeName>
        <fullName evidence="20">RING-type E3 ubiquitin transferase RNF114</fullName>
    </alternativeName>
    <alternativeName>
        <fullName evidence="22">Zinc finger protein 313</fullName>
    </alternativeName>
</protein>
<evidence type="ECO:0000259" key="24">
    <source>
        <dbReference type="PROSITE" id="PS50089"/>
    </source>
</evidence>
<keyword evidence="17" id="KW-0744">Spermatogenesis</keyword>
<evidence type="ECO:0000256" key="16">
    <source>
        <dbReference type="ARBA" id="ARBA00022843"/>
    </source>
</evidence>
<evidence type="ECO:0000256" key="21">
    <source>
        <dbReference type="ARBA" id="ARBA00031134"/>
    </source>
</evidence>
<evidence type="ECO:0000256" key="15">
    <source>
        <dbReference type="ARBA" id="ARBA00022833"/>
    </source>
</evidence>